<feature type="region of interest" description="Disordered" evidence="1">
    <location>
        <begin position="1"/>
        <end position="175"/>
    </location>
</feature>
<gene>
    <name evidence="2" type="ORF">GLAREA_04204</name>
</gene>
<dbReference type="KEGG" id="glz:GLAREA_04204"/>
<proteinExistence type="predicted"/>
<reference evidence="2 3" key="1">
    <citation type="journal article" date="2013" name="BMC Genomics">
        <title>Genomics-driven discovery of the pneumocandin biosynthetic gene cluster in the fungus Glarea lozoyensis.</title>
        <authorList>
            <person name="Chen L."/>
            <person name="Yue Q."/>
            <person name="Zhang X."/>
            <person name="Xiang M."/>
            <person name="Wang C."/>
            <person name="Li S."/>
            <person name="Che Y."/>
            <person name="Ortiz-Lopez F.J."/>
            <person name="Bills G.F."/>
            <person name="Liu X."/>
            <person name="An Z."/>
        </authorList>
    </citation>
    <scope>NUCLEOTIDE SEQUENCE [LARGE SCALE GENOMIC DNA]</scope>
    <source>
        <strain evidence="3">ATCC 20868 / MF5171</strain>
    </source>
</reference>
<dbReference type="GeneID" id="19463259"/>
<dbReference type="Proteomes" id="UP000016922">
    <property type="component" value="Unassembled WGS sequence"/>
</dbReference>
<keyword evidence="3" id="KW-1185">Reference proteome</keyword>
<evidence type="ECO:0000256" key="1">
    <source>
        <dbReference type="SAM" id="MobiDB-lite"/>
    </source>
</evidence>
<feature type="compositionally biased region" description="Polar residues" evidence="1">
    <location>
        <begin position="141"/>
        <end position="151"/>
    </location>
</feature>
<feature type="compositionally biased region" description="Polar residues" evidence="1">
    <location>
        <begin position="73"/>
        <end position="85"/>
    </location>
</feature>
<dbReference type="AlphaFoldDB" id="S3DLI9"/>
<name>S3DLI9_GLAL2</name>
<feature type="compositionally biased region" description="Basic residues" evidence="1">
    <location>
        <begin position="153"/>
        <end position="164"/>
    </location>
</feature>
<feature type="compositionally biased region" description="Polar residues" evidence="1">
    <location>
        <begin position="111"/>
        <end position="122"/>
    </location>
</feature>
<evidence type="ECO:0000313" key="3">
    <source>
        <dbReference type="Proteomes" id="UP000016922"/>
    </source>
</evidence>
<dbReference type="HOGENOM" id="CLU_1532705_0_0_1"/>
<dbReference type="EMBL" id="KE145369">
    <property type="protein sequence ID" value="EPE27413.1"/>
    <property type="molecule type" value="Genomic_DNA"/>
</dbReference>
<feature type="compositionally biased region" description="Basic and acidic residues" evidence="1">
    <location>
        <begin position="1"/>
        <end position="10"/>
    </location>
</feature>
<protein>
    <submittedName>
        <fullName evidence="2">Uncharacterized protein</fullName>
    </submittedName>
</protein>
<feature type="compositionally biased region" description="Basic and acidic residues" evidence="1">
    <location>
        <begin position="92"/>
        <end position="102"/>
    </location>
</feature>
<feature type="compositionally biased region" description="Basic and acidic residues" evidence="1">
    <location>
        <begin position="33"/>
        <end position="46"/>
    </location>
</feature>
<organism evidence="2 3">
    <name type="scientific">Glarea lozoyensis (strain ATCC 20868 / MF5171)</name>
    <dbReference type="NCBI Taxonomy" id="1116229"/>
    <lineage>
        <taxon>Eukaryota</taxon>
        <taxon>Fungi</taxon>
        <taxon>Dikarya</taxon>
        <taxon>Ascomycota</taxon>
        <taxon>Pezizomycotina</taxon>
        <taxon>Leotiomycetes</taxon>
        <taxon>Helotiales</taxon>
        <taxon>Helotiaceae</taxon>
        <taxon>Glarea</taxon>
    </lineage>
</organism>
<evidence type="ECO:0000313" key="2">
    <source>
        <dbReference type="EMBL" id="EPE27413.1"/>
    </source>
</evidence>
<sequence>MGQLISKKEQTSTTTATKTTRPRQLFPNSRRYPQLEREIGTSERHPVPLIPTHRDVRQRRRVSRREFSHSQDHISNGRSRSSTMSLPVGEEADTRQHIDTTSRRRRIRHYYQTSISSESSYTPEAPEPIVGRSAPQEKSQESYVVEQQDQNSRVKKFAGKAPNRRRNETSSSETI</sequence>
<dbReference type="RefSeq" id="XP_008084772.1">
    <property type="nucleotide sequence ID" value="XM_008086581.1"/>
</dbReference>
<accession>S3DLI9</accession>